<gene>
    <name evidence="7" type="ORF">PHLGIDRAFT_197204</name>
</gene>
<dbReference type="GO" id="GO:0005654">
    <property type="term" value="C:nucleoplasm"/>
    <property type="evidence" value="ECO:0007669"/>
    <property type="project" value="UniProtKB-ARBA"/>
</dbReference>
<feature type="compositionally biased region" description="Polar residues" evidence="6">
    <location>
        <begin position="693"/>
        <end position="715"/>
    </location>
</feature>
<dbReference type="PANTHER" id="PTHR21964">
    <property type="entry name" value="BREAST CANCER METASTASIS-SUPPRESSOR 1"/>
    <property type="match status" value="1"/>
</dbReference>
<dbReference type="GO" id="GO:0010468">
    <property type="term" value="P:regulation of gene expression"/>
    <property type="evidence" value="ECO:0007669"/>
    <property type="project" value="UniProtKB-ARBA"/>
</dbReference>
<dbReference type="STRING" id="745531.A0A0C3S4P6"/>
<feature type="compositionally biased region" description="Acidic residues" evidence="6">
    <location>
        <begin position="101"/>
        <end position="127"/>
    </location>
</feature>
<evidence type="ECO:0000313" key="8">
    <source>
        <dbReference type="Proteomes" id="UP000053257"/>
    </source>
</evidence>
<dbReference type="Pfam" id="PF08598">
    <property type="entry name" value="Sds3"/>
    <property type="match status" value="1"/>
</dbReference>
<feature type="compositionally biased region" description="Low complexity" evidence="6">
    <location>
        <begin position="734"/>
        <end position="745"/>
    </location>
</feature>
<sequence>MDVDETAPVPAQVSPIIAAAAASSIMAGADVVNPPSPSPSASSASARQQSRSPSRSPSPEQVSDREVEPKRSVAKGRGKPRSGGRATRNRAPRRKPKVDPEQEAELDPAPDPEAEDVDDLDEGDLDSPEMDMELELQPAHRAEALDVLANIELKYAMLRESLYVEKMEALSWEEALVNNGVHPEMLHLQTELSNRRDKRLELARLRRDYEVASVTKRRKLDEDGVWSWWKLRRDELQTEMISEAHRKRRHLDRERRALERPQPIRRIPSPVREIGALPTLRDLVKASPFDSPGSLRRPGLSNALAYPQLSTLAPADIAGDVDFLFGHRRNAGMVANAMYPFVGVPPVFDQYNVGMPMLDGPGAPNRFPHIPFQQGPMPPQAVPPPPPVQGYHNLAPPPPRLQHHHSAPSSSMPLVHPQMMIDQDFSGNGHRSGPGAVHLSSQMQQYPQAGPSSRSRRSPSPVHHMSNGSGAVMPSGSSSKSSRGGAGGTSSSVHGMKEMKRGDSLRSMESEAAMMEQERERRMMERERDERERLREREREREWQFRQQREQEHFERELERSNLLAHPQRALSHTHPHPLNPPGPGPHAHPSHHHHHHHHVLHHHHPNSVNGLGPNASGQPQNAVPREASNGIVPGASSPRIPRDAELQRGHAVPVEANDDQLPLHSNGGRDRARGPMGPSAHERQALPFVSPPMQSSQSVFPPSPRTAQGLSTAPASVAPSRRGSWSAPDGATVPRPSSSSSAQLPPLPVSQRLPASAGPGRPAQLSPNQPHRIPMLSPPRSSGIRLPPLSPPQTSVMRSPPRNLQALPSVPLSTPSGSHSKSVSPKVSRRQTPPPPLSRPRSPSTKERNLGGAAPTSIQPAQKHSRMSPVNVFPAPVSQPTPLPTSRLPNAGMDPEANLVPPPKVNAVPVD</sequence>
<evidence type="ECO:0000256" key="2">
    <source>
        <dbReference type="ARBA" id="ARBA00022491"/>
    </source>
</evidence>
<evidence type="ECO:0000256" key="3">
    <source>
        <dbReference type="ARBA" id="ARBA00023015"/>
    </source>
</evidence>
<dbReference type="EMBL" id="KN840451">
    <property type="protein sequence ID" value="KIP10776.1"/>
    <property type="molecule type" value="Genomic_DNA"/>
</dbReference>
<reference evidence="7 8" key="1">
    <citation type="journal article" date="2014" name="PLoS Genet.">
        <title>Analysis of the Phlebiopsis gigantea genome, transcriptome and secretome provides insight into its pioneer colonization strategies of wood.</title>
        <authorList>
            <person name="Hori C."/>
            <person name="Ishida T."/>
            <person name="Igarashi K."/>
            <person name="Samejima M."/>
            <person name="Suzuki H."/>
            <person name="Master E."/>
            <person name="Ferreira P."/>
            <person name="Ruiz-Duenas F.J."/>
            <person name="Held B."/>
            <person name="Canessa P."/>
            <person name="Larrondo L.F."/>
            <person name="Schmoll M."/>
            <person name="Druzhinina I.S."/>
            <person name="Kubicek C.P."/>
            <person name="Gaskell J.A."/>
            <person name="Kersten P."/>
            <person name="St John F."/>
            <person name="Glasner J."/>
            <person name="Sabat G."/>
            <person name="Splinter BonDurant S."/>
            <person name="Syed K."/>
            <person name="Yadav J."/>
            <person name="Mgbeahuruike A.C."/>
            <person name="Kovalchuk A."/>
            <person name="Asiegbu F.O."/>
            <person name="Lackner G."/>
            <person name="Hoffmeister D."/>
            <person name="Rencoret J."/>
            <person name="Gutierrez A."/>
            <person name="Sun H."/>
            <person name="Lindquist E."/>
            <person name="Barry K."/>
            <person name="Riley R."/>
            <person name="Grigoriev I.V."/>
            <person name="Henrissat B."/>
            <person name="Kues U."/>
            <person name="Berka R.M."/>
            <person name="Martinez A.T."/>
            <person name="Covert S.F."/>
            <person name="Blanchette R.A."/>
            <person name="Cullen D."/>
        </authorList>
    </citation>
    <scope>NUCLEOTIDE SEQUENCE [LARGE SCALE GENOMIC DNA]</scope>
    <source>
        <strain evidence="7 8">11061_1 CR5-6</strain>
    </source>
</reference>
<feature type="compositionally biased region" description="Pro residues" evidence="6">
    <location>
        <begin position="578"/>
        <end position="587"/>
    </location>
</feature>
<evidence type="ECO:0000256" key="4">
    <source>
        <dbReference type="ARBA" id="ARBA00023163"/>
    </source>
</evidence>
<feature type="compositionally biased region" description="Low complexity" evidence="6">
    <location>
        <begin position="468"/>
        <end position="483"/>
    </location>
</feature>
<feature type="compositionally biased region" description="Basic residues" evidence="6">
    <location>
        <begin position="72"/>
        <end position="96"/>
    </location>
</feature>
<protein>
    <submittedName>
        <fullName evidence="7">Uncharacterized protein</fullName>
    </submittedName>
</protein>
<proteinExistence type="predicted"/>
<dbReference type="SMART" id="SM01401">
    <property type="entry name" value="Sds3"/>
    <property type="match status" value="1"/>
</dbReference>
<feature type="region of interest" description="Disordered" evidence="6">
    <location>
        <begin position="29"/>
        <end position="127"/>
    </location>
</feature>
<keyword evidence="5" id="KW-0539">Nucleus</keyword>
<dbReference type="Proteomes" id="UP000053257">
    <property type="component" value="Unassembled WGS sequence"/>
</dbReference>
<keyword evidence="4" id="KW-0804">Transcription</keyword>
<accession>A0A0C3S4P6</accession>
<feature type="compositionally biased region" description="Basic and acidic residues" evidence="6">
    <location>
        <begin position="516"/>
        <end position="547"/>
    </location>
</feature>
<evidence type="ECO:0000256" key="6">
    <source>
        <dbReference type="SAM" id="MobiDB-lite"/>
    </source>
</evidence>
<feature type="compositionally biased region" description="Polar residues" evidence="6">
    <location>
        <begin position="812"/>
        <end position="826"/>
    </location>
</feature>
<evidence type="ECO:0000313" key="7">
    <source>
        <dbReference type="EMBL" id="KIP10776.1"/>
    </source>
</evidence>
<keyword evidence="8" id="KW-1185">Reference proteome</keyword>
<feature type="region of interest" description="Disordered" evidence="6">
    <location>
        <begin position="569"/>
        <end position="912"/>
    </location>
</feature>
<evidence type="ECO:0000256" key="5">
    <source>
        <dbReference type="ARBA" id="ARBA00023242"/>
    </source>
</evidence>
<feature type="region of interest" description="Disordered" evidence="6">
    <location>
        <begin position="442"/>
        <end position="547"/>
    </location>
</feature>
<name>A0A0C3S4P6_PHLG1</name>
<organism evidence="7 8">
    <name type="scientific">Phlebiopsis gigantea (strain 11061_1 CR5-6)</name>
    <name type="common">White-rot fungus</name>
    <name type="synonym">Peniophora gigantea</name>
    <dbReference type="NCBI Taxonomy" id="745531"/>
    <lineage>
        <taxon>Eukaryota</taxon>
        <taxon>Fungi</taxon>
        <taxon>Dikarya</taxon>
        <taxon>Basidiomycota</taxon>
        <taxon>Agaricomycotina</taxon>
        <taxon>Agaricomycetes</taxon>
        <taxon>Polyporales</taxon>
        <taxon>Phanerochaetaceae</taxon>
        <taxon>Phlebiopsis</taxon>
    </lineage>
</organism>
<dbReference type="InterPro" id="IPR013907">
    <property type="entry name" value="Sds3"/>
</dbReference>
<feature type="compositionally biased region" description="Basic residues" evidence="6">
    <location>
        <begin position="589"/>
        <end position="606"/>
    </location>
</feature>
<comment type="subcellular location">
    <subcellularLocation>
        <location evidence="1">Nucleus</location>
    </subcellularLocation>
</comment>
<feature type="compositionally biased region" description="Pro residues" evidence="6">
    <location>
        <begin position="376"/>
        <end position="388"/>
    </location>
</feature>
<dbReference type="OrthoDB" id="20886at2759"/>
<feature type="compositionally biased region" description="Basic and acidic residues" evidence="6">
    <location>
        <begin position="62"/>
        <end position="71"/>
    </location>
</feature>
<dbReference type="AlphaFoldDB" id="A0A0C3S4P6"/>
<feature type="region of interest" description="Disordered" evidence="6">
    <location>
        <begin position="374"/>
        <end position="414"/>
    </location>
</feature>
<evidence type="ECO:0000256" key="1">
    <source>
        <dbReference type="ARBA" id="ARBA00004123"/>
    </source>
</evidence>
<keyword evidence="2" id="KW-0678">Repressor</keyword>
<dbReference type="HOGENOM" id="CLU_007255_0_0_1"/>
<keyword evidence="3" id="KW-0805">Transcription regulation</keyword>
<feature type="compositionally biased region" description="Low complexity" evidence="6">
    <location>
        <begin position="39"/>
        <end position="59"/>
    </location>
</feature>
<feature type="compositionally biased region" description="Basic and acidic residues" evidence="6">
    <location>
        <begin position="495"/>
        <end position="509"/>
    </location>
</feature>